<dbReference type="EMBL" id="UFSW01000001">
    <property type="protein sequence ID" value="SUU97096.1"/>
    <property type="molecule type" value="Genomic_DNA"/>
</dbReference>
<accession>A0A0F5EWZ5</accession>
<dbReference type="AlphaFoldDB" id="A0A0F5EWZ5"/>
<sequence length="113" mass="13035">MDITFKSKKLEKQLNSSTEIQKNYGTVRGKKLKMLLYSLRAAKNLYDFHPPYSKPYRCHELVGNRKGEISMDIEHPYRLLFTVNHNPLPTLDAGGLDWSKVTSIQILSITDTH</sequence>
<proteinExistence type="predicted"/>
<dbReference type="InterPro" id="IPR035093">
    <property type="entry name" value="RelE/ParE_toxin_dom_sf"/>
</dbReference>
<dbReference type="OrthoDB" id="9801102at2"/>
<gene>
    <name evidence="1" type="ORF">NCTC10926_00463</name>
</gene>
<organism evidence="1 2">
    <name type="scientific">Avibacterium paragallinarum</name>
    <name type="common">Haemophilus gallinarum</name>
    <dbReference type="NCBI Taxonomy" id="728"/>
    <lineage>
        <taxon>Bacteria</taxon>
        <taxon>Pseudomonadati</taxon>
        <taxon>Pseudomonadota</taxon>
        <taxon>Gammaproteobacteria</taxon>
        <taxon>Pasteurellales</taxon>
        <taxon>Pasteurellaceae</taxon>
        <taxon>Avibacterium</taxon>
    </lineage>
</organism>
<dbReference type="Gene3D" id="3.30.2310.20">
    <property type="entry name" value="RelE-like"/>
    <property type="match status" value="1"/>
</dbReference>
<protein>
    <submittedName>
        <fullName evidence="1">Plasmid maintenance system killer protein</fullName>
    </submittedName>
</protein>
<reference evidence="1 2" key="1">
    <citation type="submission" date="2018-06" db="EMBL/GenBank/DDBJ databases">
        <authorList>
            <consortium name="Pathogen Informatics"/>
            <person name="Doyle S."/>
        </authorList>
    </citation>
    <scope>NUCLEOTIDE SEQUENCE [LARGE SCALE GENOMIC DNA]</scope>
    <source>
        <strain evidence="1 2">NCTC10926</strain>
    </source>
</reference>
<evidence type="ECO:0000313" key="2">
    <source>
        <dbReference type="Proteomes" id="UP000254620"/>
    </source>
</evidence>
<name>A0A0F5EWZ5_AVIPA</name>
<dbReference type="Proteomes" id="UP000254620">
    <property type="component" value="Unassembled WGS sequence"/>
</dbReference>
<dbReference type="SUPFAM" id="SSF143011">
    <property type="entry name" value="RelE-like"/>
    <property type="match status" value="1"/>
</dbReference>
<dbReference type="RefSeq" id="WP_046098984.1">
    <property type="nucleotide sequence ID" value="NZ_LAEN01000114.1"/>
</dbReference>
<evidence type="ECO:0000313" key="1">
    <source>
        <dbReference type="EMBL" id="SUU97096.1"/>
    </source>
</evidence>